<keyword evidence="2" id="KW-1185">Reference proteome</keyword>
<dbReference type="Proteomes" id="UP000275846">
    <property type="component" value="Unassembled WGS sequence"/>
</dbReference>
<dbReference type="WBParaSite" id="SSLN_0001816901-mRNA-1">
    <property type="protein sequence ID" value="SSLN_0001816901-mRNA-1"/>
    <property type="gene ID" value="SSLN_0001816901"/>
</dbReference>
<organism evidence="3">
    <name type="scientific">Schistocephalus solidus</name>
    <name type="common">Tapeworm</name>
    <dbReference type="NCBI Taxonomy" id="70667"/>
    <lineage>
        <taxon>Eukaryota</taxon>
        <taxon>Metazoa</taxon>
        <taxon>Spiralia</taxon>
        <taxon>Lophotrochozoa</taxon>
        <taxon>Platyhelminthes</taxon>
        <taxon>Cestoda</taxon>
        <taxon>Eucestoda</taxon>
        <taxon>Diphyllobothriidea</taxon>
        <taxon>Diphyllobothriidae</taxon>
        <taxon>Schistocephalus</taxon>
    </lineage>
</organism>
<sequence>MEATDVMNNLIRHQVSSLLMTQKPQEILPKIDRDALKELKADRDIGILPADKGRSTIVSDGADYLQKAKD</sequence>
<reference evidence="1 2" key="2">
    <citation type="submission" date="2018-11" db="EMBL/GenBank/DDBJ databases">
        <authorList>
            <consortium name="Pathogen Informatics"/>
        </authorList>
    </citation>
    <scope>NUCLEOTIDE SEQUENCE [LARGE SCALE GENOMIC DNA]</scope>
    <source>
        <strain evidence="1 2">NST_G2</strain>
    </source>
</reference>
<dbReference type="EMBL" id="UYSU01042615">
    <property type="protein sequence ID" value="VDM03891.1"/>
    <property type="molecule type" value="Genomic_DNA"/>
</dbReference>
<evidence type="ECO:0000313" key="2">
    <source>
        <dbReference type="Proteomes" id="UP000275846"/>
    </source>
</evidence>
<dbReference type="OrthoDB" id="10067251at2759"/>
<name>A0A183TM07_SCHSO</name>
<protein>
    <submittedName>
        <fullName evidence="3">IstB_IS21 domain-containing protein</fullName>
    </submittedName>
</protein>
<evidence type="ECO:0000313" key="3">
    <source>
        <dbReference type="WBParaSite" id="SSLN_0001816901-mRNA-1"/>
    </source>
</evidence>
<evidence type="ECO:0000313" key="1">
    <source>
        <dbReference type="EMBL" id="VDM03891.1"/>
    </source>
</evidence>
<accession>A0A183TM07</accession>
<dbReference type="AlphaFoldDB" id="A0A183TM07"/>
<reference evidence="3" key="1">
    <citation type="submission" date="2016-06" db="UniProtKB">
        <authorList>
            <consortium name="WormBaseParasite"/>
        </authorList>
    </citation>
    <scope>IDENTIFICATION</scope>
</reference>
<gene>
    <name evidence="1" type="ORF">SSLN_LOCUS17505</name>
</gene>
<proteinExistence type="predicted"/>